<sequence>MERIQLRKQLIKCCVFAISQLVIVSGTFILKSEKAEAAGNNLAISIANDYVNIRNKPSLNGKVKGRLYRGSAVYITRTYKNGWALIKSGNFRGYIKKEFLATGTKARQLARKYGVKYITVKKNVGALNVREKTSKKAKIITSIGSGESFYVRKLCGKSWVRISVDGEQGYVARNYVNLRVKYKHPVSIAQVKAEEKKQETTTKKDTTTTKNSTTTTKNSTTKKDSTTTTKDSTTLSEETDNTNDTAKKKVTGSQIANYAKKFLGNPYKYGGTSLTNGADCSGFTQSIYKEFGYDIPRTSLEQSSYGTKVSVSSIKQGDLVFYQSGKTVGHVALYIGDGEVIHASNEKDGIKISKMNYRTPYCIRRIV</sequence>
<evidence type="ECO:0000313" key="9">
    <source>
        <dbReference type="Proteomes" id="UP000050833"/>
    </source>
</evidence>
<comment type="similarity">
    <text evidence="1">Belongs to the peptidase C40 family.</text>
</comment>
<feature type="compositionally biased region" description="Basic and acidic residues" evidence="5">
    <location>
        <begin position="192"/>
        <end position="207"/>
    </location>
</feature>
<dbReference type="Gene3D" id="3.90.1720.10">
    <property type="entry name" value="endopeptidase domain like (from Nostoc punctiforme)"/>
    <property type="match status" value="1"/>
</dbReference>
<keyword evidence="9" id="KW-1185">Reference proteome</keyword>
<evidence type="ECO:0000256" key="2">
    <source>
        <dbReference type="ARBA" id="ARBA00022670"/>
    </source>
</evidence>
<feature type="compositionally biased region" description="Low complexity" evidence="5">
    <location>
        <begin position="208"/>
        <end position="219"/>
    </location>
</feature>
<dbReference type="Pfam" id="PF08239">
    <property type="entry name" value="SH3_3"/>
    <property type="match status" value="2"/>
</dbReference>
<dbReference type="PROSITE" id="PS51935">
    <property type="entry name" value="NLPC_P60"/>
    <property type="match status" value="1"/>
</dbReference>
<accession>A0AAW3JNA7</accession>
<dbReference type="InterPro" id="IPR038765">
    <property type="entry name" value="Papain-like_cys_pep_sf"/>
</dbReference>
<dbReference type="EMBL" id="LLKB01000006">
    <property type="protein sequence ID" value="KQC84283.1"/>
    <property type="molecule type" value="Genomic_DNA"/>
</dbReference>
<keyword evidence="4" id="KW-0788">Thiol protease</keyword>
<dbReference type="PANTHER" id="PTHR47053">
    <property type="entry name" value="MUREIN DD-ENDOPEPTIDASE MEPH-RELATED"/>
    <property type="match status" value="1"/>
</dbReference>
<evidence type="ECO:0000259" key="6">
    <source>
        <dbReference type="PROSITE" id="PS51781"/>
    </source>
</evidence>
<evidence type="ECO:0000256" key="1">
    <source>
        <dbReference type="ARBA" id="ARBA00007074"/>
    </source>
</evidence>
<feature type="domain" description="NlpC/P60" evidence="7">
    <location>
        <begin position="249"/>
        <end position="367"/>
    </location>
</feature>
<evidence type="ECO:0000256" key="3">
    <source>
        <dbReference type="ARBA" id="ARBA00022801"/>
    </source>
</evidence>
<keyword evidence="3" id="KW-0378">Hydrolase</keyword>
<dbReference type="GO" id="GO:0006508">
    <property type="term" value="P:proteolysis"/>
    <property type="evidence" value="ECO:0007669"/>
    <property type="project" value="UniProtKB-KW"/>
</dbReference>
<dbReference type="Proteomes" id="UP000050833">
    <property type="component" value="Unassembled WGS sequence"/>
</dbReference>
<dbReference type="InterPro" id="IPR003646">
    <property type="entry name" value="SH3-like_bac-type"/>
</dbReference>
<dbReference type="SMART" id="SM00287">
    <property type="entry name" value="SH3b"/>
    <property type="match status" value="2"/>
</dbReference>
<evidence type="ECO:0000313" key="8">
    <source>
        <dbReference type="EMBL" id="KQC84283.1"/>
    </source>
</evidence>
<feature type="region of interest" description="Disordered" evidence="5">
    <location>
        <begin position="192"/>
        <end position="245"/>
    </location>
</feature>
<dbReference type="AlphaFoldDB" id="A0AAW3JNA7"/>
<dbReference type="Pfam" id="PF00877">
    <property type="entry name" value="NLPC_P60"/>
    <property type="match status" value="1"/>
</dbReference>
<protein>
    <submittedName>
        <fullName evidence="8">Uncharacterized protein</fullName>
    </submittedName>
</protein>
<comment type="caution">
    <text evidence="8">The sequence shown here is derived from an EMBL/GenBank/DDBJ whole genome shotgun (WGS) entry which is preliminary data.</text>
</comment>
<proteinExistence type="inferred from homology"/>
<evidence type="ECO:0000259" key="7">
    <source>
        <dbReference type="PROSITE" id="PS51935"/>
    </source>
</evidence>
<name>A0AAW3JNA7_9FIRM</name>
<reference evidence="8 9" key="1">
    <citation type="submission" date="2015-10" db="EMBL/GenBank/DDBJ databases">
        <title>Butyribacter intestini gen. nov., sp. nov., a butyric acid-producing bacterium of the family Lachnospiraceae isolated from the human faeces.</title>
        <authorList>
            <person name="Zou Y."/>
            <person name="Xue W."/>
            <person name="Luo G."/>
            <person name="Lv M."/>
        </authorList>
    </citation>
    <scope>NUCLEOTIDE SEQUENCE [LARGE SCALE GENOMIC DNA]</scope>
    <source>
        <strain evidence="8 9">TF01-11</strain>
    </source>
</reference>
<keyword evidence="2" id="KW-0645">Protease</keyword>
<dbReference type="SUPFAM" id="SSF54001">
    <property type="entry name" value="Cysteine proteinases"/>
    <property type="match status" value="1"/>
</dbReference>
<dbReference type="InterPro" id="IPR000064">
    <property type="entry name" value="NLP_P60_dom"/>
</dbReference>
<evidence type="ECO:0000256" key="5">
    <source>
        <dbReference type="SAM" id="MobiDB-lite"/>
    </source>
</evidence>
<dbReference type="PROSITE" id="PS51781">
    <property type="entry name" value="SH3B"/>
    <property type="match status" value="1"/>
</dbReference>
<dbReference type="PANTHER" id="PTHR47053:SF1">
    <property type="entry name" value="MUREIN DD-ENDOPEPTIDASE MEPH-RELATED"/>
    <property type="match status" value="1"/>
</dbReference>
<gene>
    <name evidence="8" type="ORF">APZ18_13315</name>
</gene>
<dbReference type="GO" id="GO:0008234">
    <property type="term" value="F:cysteine-type peptidase activity"/>
    <property type="evidence" value="ECO:0007669"/>
    <property type="project" value="UniProtKB-KW"/>
</dbReference>
<feature type="domain" description="SH3b" evidence="6">
    <location>
        <begin position="40"/>
        <end position="104"/>
    </location>
</feature>
<organism evidence="8 9">
    <name type="scientific">Butyribacter intestini</name>
    <dbReference type="NCBI Taxonomy" id="1703332"/>
    <lineage>
        <taxon>Bacteria</taxon>
        <taxon>Bacillati</taxon>
        <taxon>Bacillota</taxon>
        <taxon>Clostridia</taxon>
        <taxon>Lachnospirales</taxon>
        <taxon>Lachnospiraceae</taxon>
        <taxon>Butyribacter</taxon>
    </lineage>
</organism>
<dbReference type="RefSeq" id="WP_055945784.1">
    <property type="nucleotide sequence ID" value="NZ_JAQDCV010000003.1"/>
</dbReference>
<dbReference type="InterPro" id="IPR051202">
    <property type="entry name" value="Peptidase_C40"/>
</dbReference>
<evidence type="ECO:0000256" key="4">
    <source>
        <dbReference type="ARBA" id="ARBA00022807"/>
    </source>
</evidence>
<dbReference type="Gene3D" id="2.30.30.40">
    <property type="entry name" value="SH3 Domains"/>
    <property type="match status" value="2"/>
</dbReference>